<dbReference type="Gene3D" id="3.40.50.1820">
    <property type="entry name" value="alpha/beta hydrolase"/>
    <property type="match status" value="1"/>
</dbReference>
<dbReference type="InterPro" id="IPR000639">
    <property type="entry name" value="Epox_hydrolase-like"/>
</dbReference>
<dbReference type="PANTHER" id="PTHR43798:SF33">
    <property type="entry name" value="HYDROLASE, PUTATIVE (AFU_ORTHOLOGUE AFUA_2G14860)-RELATED"/>
    <property type="match status" value="1"/>
</dbReference>
<keyword evidence="4 6" id="KW-0378">Hydrolase</keyword>
<evidence type="ECO:0000256" key="1">
    <source>
        <dbReference type="ARBA" id="ARBA00007213"/>
    </source>
</evidence>
<dbReference type="PRINTS" id="PR00412">
    <property type="entry name" value="EPOXHYDRLASE"/>
</dbReference>
<dbReference type="HAMAP" id="MF_01231">
    <property type="entry name" value="Haloalk_dehal_type2"/>
    <property type="match status" value="1"/>
</dbReference>
<dbReference type="RefSeq" id="WP_060909406.1">
    <property type="nucleotide sequence ID" value="NZ_CP126038.1"/>
</dbReference>
<evidence type="ECO:0000256" key="6">
    <source>
        <dbReference type="HAMAP-Rule" id="MF_01231"/>
    </source>
</evidence>
<dbReference type="FunFam" id="3.40.50.1820:FF:000761">
    <property type="entry name" value="Haloalkane dehalogenase"/>
    <property type="match status" value="1"/>
</dbReference>
<dbReference type="GO" id="GO:0016020">
    <property type="term" value="C:membrane"/>
    <property type="evidence" value="ECO:0007669"/>
    <property type="project" value="TreeGrafter"/>
</dbReference>
<dbReference type="PANTHER" id="PTHR43798">
    <property type="entry name" value="MONOACYLGLYCEROL LIPASE"/>
    <property type="match status" value="1"/>
</dbReference>
<accession>A0A0E4FUP7</accession>
<evidence type="ECO:0000256" key="3">
    <source>
        <dbReference type="ARBA" id="ARBA00012065"/>
    </source>
</evidence>
<comment type="similarity">
    <text evidence="1 6">Belongs to the haloalkane dehalogenase family. Type 2 subfamily.</text>
</comment>
<dbReference type="EMBL" id="AP014685">
    <property type="protein sequence ID" value="BAR56491.1"/>
    <property type="molecule type" value="Genomic_DNA"/>
</dbReference>
<dbReference type="Pfam" id="PF00561">
    <property type="entry name" value="Abhydrolase_1"/>
    <property type="match status" value="1"/>
</dbReference>
<dbReference type="GO" id="GO:0018786">
    <property type="term" value="F:haloalkane dehalogenase activity"/>
    <property type="evidence" value="ECO:0007669"/>
    <property type="project" value="UniProtKB-UniRule"/>
</dbReference>
<evidence type="ECO:0000256" key="2">
    <source>
        <dbReference type="ARBA" id="ARBA00011245"/>
    </source>
</evidence>
<dbReference type="AlphaFoldDB" id="A0A0E4FUP7"/>
<dbReference type="Proteomes" id="UP000063308">
    <property type="component" value="Chromosome"/>
</dbReference>
<comment type="function">
    <text evidence="6">Catalyzes hydrolytic cleavage of carbon-halogen bonds in halogenated aliphatic compounds, leading to the formation of the corresponding primary alcohols, halide ions and protons.</text>
</comment>
<comment type="catalytic activity">
    <reaction evidence="6">
        <text>1-haloalkane + H2O = a halide anion + a primary alcohol + H(+)</text>
        <dbReference type="Rhea" id="RHEA:19081"/>
        <dbReference type="ChEBI" id="CHEBI:15377"/>
        <dbReference type="ChEBI" id="CHEBI:15378"/>
        <dbReference type="ChEBI" id="CHEBI:15734"/>
        <dbReference type="ChEBI" id="CHEBI:16042"/>
        <dbReference type="ChEBI" id="CHEBI:18060"/>
        <dbReference type="EC" id="3.8.1.5"/>
    </reaction>
</comment>
<evidence type="ECO:0000256" key="4">
    <source>
        <dbReference type="ARBA" id="ARBA00022801"/>
    </source>
</evidence>
<dbReference type="NCBIfam" id="NF002938">
    <property type="entry name" value="PRK03592.1"/>
    <property type="match status" value="1"/>
</dbReference>
<dbReference type="EC" id="3.8.1.5" evidence="3 6"/>
<comment type="subunit">
    <text evidence="2 6">Monomer.</text>
</comment>
<evidence type="ECO:0000313" key="9">
    <source>
        <dbReference type="Proteomes" id="UP000063308"/>
    </source>
</evidence>
<name>A0A0E4FUP7_9BRAD</name>
<evidence type="ECO:0000313" key="8">
    <source>
        <dbReference type="EMBL" id="BAR56491.1"/>
    </source>
</evidence>
<dbReference type="InterPro" id="IPR050266">
    <property type="entry name" value="AB_hydrolase_sf"/>
</dbReference>
<proteinExistence type="inferred from homology"/>
<protein>
    <recommendedName>
        <fullName evidence="5 6">Haloalkane dehalogenase</fullName>
        <ecNumber evidence="3 6">3.8.1.5</ecNumber>
    </recommendedName>
</protein>
<feature type="active site" description="Proton acceptor" evidence="6">
    <location>
        <position position="280"/>
    </location>
</feature>
<dbReference type="SUPFAM" id="SSF53474">
    <property type="entry name" value="alpha/beta-Hydrolases"/>
    <property type="match status" value="1"/>
</dbReference>
<feature type="active site" description="Nucleophile" evidence="6">
    <location>
        <position position="103"/>
    </location>
</feature>
<dbReference type="InterPro" id="IPR029058">
    <property type="entry name" value="AB_hydrolase_fold"/>
</dbReference>
<feature type="domain" description="AB hydrolase-1" evidence="7">
    <location>
        <begin position="30"/>
        <end position="286"/>
    </location>
</feature>
<evidence type="ECO:0000259" key="7">
    <source>
        <dbReference type="Pfam" id="PF00561"/>
    </source>
</evidence>
<gene>
    <name evidence="6" type="primary">dhaA</name>
    <name evidence="8" type="ORF">NK6_3314</name>
</gene>
<dbReference type="InterPro" id="IPR023594">
    <property type="entry name" value="Haloalkane_dehalogenase_2"/>
</dbReference>
<evidence type="ECO:0000256" key="5">
    <source>
        <dbReference type="ARBA" id="ARBA00040785"/>
    </source>
</evidence>
<feature type="active site" description="Proton donor" evidence="6">
    <location>
        <position position="127"/>
    </location>
</feature>
<organism evidence="8 9">
    <name type="scientific">Bradyrhizobium diazoefficiens</name>
    <dbReference type="NCBI Taxonomy" id="1355477"/>
    <lineage>
        <taxon>Bacteria</taxon>
        <taxon>Pseudomonadati</taxon>
        <taxon>Pseudomonadota</taxon>
        <taxon>Alphaproteobacteria</taxon>
        <taxon>Hyphomicrobiales</taxon>
        <taxon>Nitrobacteraceae</taxon>
        <taxon>Bradyrhizobium</taxon>
    </lineage>
</organism>
<reference evidence="8 9" key="1">
    <citation type="submission" date="2014-11" db="EMBL/GenBank/DDBJ databases">
        <title>Symbiosis island explosion on the genome of extra-slow-growing strains of soybean bradyrhizobia with massive insertion sequences.</title>
        <authorList>
            <person name="Iida T."/>
            <person name="Minamisawa K."/>
        </authorList>
    </citation>
    <scope>NUCLEOTIDE SEQUENCE [LARGE SCALE GENOMIC DNA]</scope>
    <source>
        <strain evidence="8 9">NK6</strain>
    </source>
</reference>
<dbReference type="InterPro" id="IPR000073">
    <property type="entry name" value="AB_hydrolase_1"/>
</dbReference>
<sequence length="310" mass="34177">MSKPIEIEIRRAPVLGSSIAYRETGAQDAPVVLFLHGNPTSSHIWRNILPLVSPVAHCIAPDLIGFGQSGKPDIAYRFFDHVRYLDAFIEQRGVTSAYLVAQDWGTALAFHLAARRPDFVRGLAFMEFIRPMPTWQDFHHTEVAEEQDHFEAARAVFRKFRTPGEGEAMILEANAFVERVLPGGIVRKLSDEEMAPYRTPFPTPESRRPVLAFPRELPIAGEPADVYEALQSAHAALAASSYPKLLFTGEPGALVSPEFAERFAASLTRCALIRLGAGLHYLQEDHADAIGRSVAGWIAGIEAVRPQLAA</sequence>